<keyword evidence="4 7" id="KW-0812">Transmembrane</keyword>
<dbReference type="HOGENOM" id="CLU_2150517_0_0_1"/>
<evidence type="ECO:0000256" key="3">
    <source>
        <dbReference type="ARBA" id="ARBA00022448"/>
    </source>
</evidence>
<dbReference type="Pfam" id="PF16913">
    <property type="entry name" value="PUNUT"/>
    <property type="match status" value="1"/>
</dbReference>
<feature type="transmembrane region" description="Helical" evidence="7">
    <location>
        <begin position="39"/>
        <end position="60"/>
    </location>
</feature>
<dbReference type="eggNOG" id="ENOG502QRUH">
    <property type="taxonomic scope" value="Eukaryota"/>
</dbReference>
<dbReference type="GO" id="GO:0016020">
    <property type="term" value="C:membrane"/>
    <property type="evidence" value="ECO:0007669"/>
    <property type="project" value="UniProtKB-SubCell"/>
</dbReference>
<dbReference type="Gramene" id="OGLUM09G19170.1">
    <property type="protein sequence ID" value="OGLUM09G19170.1"/>
    <property type="gene ID" value="OGLUM09G19170"/>
</dbReference>
<protein>
    <submittedName>
        <fullName evidence="8">Uncharacterized protein</fullName>
    </submittedName>
</protein>
<dbReference type="AlphaFoldDB" id="A0A0E0B647"/>
<evidence type="ECO:0000256" key="6">
    <source>
        <dbReference type="ARBA" id="ARBA00023136"/>
    </source>
</evidence>
<evidence type="ECO:0000256" key="4">
    <source>
        <dbReference type="ARBA" id="ARBA00022692"/>
    </source>
</evidence>
<dbReference type="InterPro" id="IPR030182">
    <property type="entry name" value="PUP_plant"/>
</dbReference>
<sequence length="125" mass="12992">MAAFKGGRAAYAATVVGVAVGWQAAALGAVRLIARVSSLFANVTGTLALPMVPVLAVALFGDKMTGTKVVAMLMAVWGFLSYVYQHYLDGRRAAAAAAREGRVHAAAGCGICTDRMTYTYFGPES</sequence>
<evidence type="ECO:0000313" key="9">
    <source>
        <dbReference type="Proteomes" id="UP000026961"/>
    </source>
</evidence>
<proteinExistence type="inferred from homology"/>
<evidence type="ECO:0000256" key="7">
    <source>
        <dbReference type="SAM" id="Phobius"/>
    </source>
</evidence>
<keyword evidence="9" id="KW-1185">Reference proteome</keyword>
<feature type="transmembrane region" description="Helical" evidence="7">
    <location>
        <begin position="12"/>
        <end position="32"/>
    </location>
</feature>
<accession>A0A0E0B647</accession>
<reference evidence="8" key="1">
    <citation type="submission" date="2015-04" db="UniProtKB">
        <authorList>
            <consortium name="EnsemblPlants"/>
        </authorList>
    </citation>
    <scope>IDENTIFICATION</scope>
</reference>
<reference evidence="8" key="2">
    <citation type="submission" date="2018-05" db="EMBL/GenBank/DDBJ databases">
        <title>OgluRS3 (Oryza glumaepatula Reference Sequence Version 3).</title>
        <authorList>
            <person name="Zhang J."/>
            <person name="Kudrna D."/>
            <person name="Lee S."/>
            <person name="Talag J."/>
            <person name="Welchert J."/>
            <person name="Wing R.A."/>
        </authorList>
    </citation>
    <scope>NUCLEOTIDE SEQUENCE [LARGE SCALE GENOMIC DNA]</scope>
</reference>
<dbReference type="GO" id="GO:0015211">
    <property type="term" value="F:purine nucleoside transmembrane transporter activity"/>
    <property type="evidence" value="ECO:0007669"/>
    <property type="project" value="InterPro"/>
</dbReference>
<dbReference type="PANTHER" id="PTHR31376">
    <property type="entry name" value="OS09G0467300 PROTEIN-RELATED"/>
    <property type="match status" value="1"/>
</dbReference>
<comment type="subcellular location">
    <subcellularLocation>
        <location evidence="1">Membrane</location>
    </subcellularLocation>
</comment>
<dbReference type="Proteomes" id="UP000026961">
    <property type="component" value="Chromosome 9"/>
</dbReference>
<evidence type="ECO:0000256" key="1">
    <source>
        <dbReference type="ARBA" id="ARBA00004370"/>
    </source>
</evidence>
<keyword evidence="5 7" id="KW-1133">Transmembrane helix</keyword>
<dbReference type="PANTHER" id="PTHR31376:SF49">
    <property type="entry name" value="PURINE PERMEASE-RELATED"/>
    <property type="match status" value="1"/>
</dbReference>
<feature type="transmembrane region" description="Helical" evidence="7">
    <location>
        <begin position="66"/>
        <end position="84"/>
    </location>
</feature>
<dbReference type="EnsemblPlants" id="OGLUM09G19170.1">
    <property type="protein sequence ID" value="OGLUM09G19170.1"/>
    <property type="gene ID" value="OGLUM09G19170"/>
</dbReference>
<organism evidence="8">
    <name type="scientific">Oryza glumipatula</name>
    <dbReference type="NCBI Taxonomy" id="40148"/>
    <lineage>
        <taxon>Eukaryota</taxon>
        <taxon>Viridiplantae</taxon>
        <taxon>Streptophyta</taxon>
        <taxon>Embryophyta</taxon>
        <taxon>Tracheophyta</taxon>
        <taxon>Spermatophyta</taxon>
        <taxon>Magnoliopsida</taxon>
        <taxon>Liliopsida</taxon>
        <taxon>Poales</taxon>
        <taxon>Poaceae</taxon>
        <taxon>BOP clade</taxon>
        <taxon>Oryzoideae</taxon>
        <taxon>Oryzeae</taxon>
        <taxon>Oryzinae</taxon>
        <taxon>Oryza</taxon>
    </lineage>
</organism>
<evidence type="ECO:0000256" key="5">
    <source>
        <dbReference type="ARBA" id="ARBA00022989"/>
    </source>
</evidence>
<dbReference type="GO" id="GO:0005345">
    <property type="term" value="F:purine nucleobase transmembrane transporter activity"/>
    <property type="evidence" value="ECO:0007669"/>
    <property type="project" value="UniProtKB-ARBA"/>
</dbReference>
<keyword evidence="6 7" id="KW-0472">Membrane</keyword>
<comment type="similarity">
    <text evidence="2">Belongs to the purine permeases (TC 2.A.7.14) family.</text>
</comment>
<name>A0A0E0B647_9ORYZ</name>
<evidence type="ECO:0000256" key="2">
    <source>
        <dbReference type="ARBA" id="ARBA00006213"/>
    </source>
</evidence>
<evidence type="ECO:0000313" key="8">
    <source>
        <dbReference type="EnsemblPlants" id="OGLUM09G19170.1"/>
    </source>
</evidence>
<dbReference type="STRING" id="40148.A0A0E0B647"/>
<keyword evidence="3" id="KW-0813">Transport</keyword>